<dbReference type="GO" id="GO:0016787">
    <property type="term" value="F:hydrolase activity"/>
    <property type="evidence" value="ECO:0007669"/>
    <property type="project" value="UniProtKB-KW"/>
</dbReference>
<gene>
    <name evidence="3" type="ORF">CBER1_05457</name>
</gene>
<organism evidence="3 4">
    <name type="scientific">Cercospora berteroae</name>
    <dbReference type="NCBI Taxonomy" id="357750"/>
    <lineage>
        <taxon>Eukaryota</taxon>
        <taxon>Fungi</taxon>
        <taxon>Dikarya</taxon>
        <taxon>Ascomycota</taxon>
        <taxon>Pezizomycotina</taxon>
        <taxon>Dothideomycetes</taxon>
        <taxon>Dothideomycetidae</taxon>
        <taxon>Mycosphaerellales</taxon>
        <taxon>Mycosphaerellaceae</taxon>
        <taxon>Cercospora</taxon>
    </lineage>
</organism>
<dbReference type="InterPro" id="IPR013094">
    <property type="entry name" value="AB_hydrolase_3"/>
</dbReference>
<protein>
    <recommendedName>
        <fullName evidence="2">Alpha/beta hydrolase fold-3 domain-containing protein</fullName>
    </recommendedName>
</protein>
<dbReference type="InterPro" id="IPR050300">
    <property type="entry name" value="GDXG_lipolytic_enzyme"/>
</dbReference>
<keyword evidence="4" id="KW-1185">Reference proteome</keyword>
<feature type="domain" description="Alpha/beta hydrolase fold-3" evidence="2">
    <location>
        <begin position="101"/>
        <end position="192"/>
    </location>
</feature>
<dbReference type="STRING" id="357750.A0A2S6C9N6"/>
<dbReference type="PANTHER" id="PTHR48081:SF8">
    <property type="entry name" value="ALPHA_BETA HYDROLASE FOLD-3 DOMAIN-CONTAINING PROTEIN-RELATED"/>
    <property type="match status" value="1"/>
</dbReference>
<evidence type="ECO:0000259" key="2">
    <source>
        <dbReference type="Pfam" id="PF07859"/>
    </source>
</evidence>
<evidence type="ECO:0000256" key="1">
    <source>
        <dbReference type="ARBA" id="ARBA00022801"/>
    </source>
</evidence>
<dbReference type="OrthoDB" id="408631at2759"/>
<keyword evidence="1" id="KW-0378">Hydrolase</keyword>
<comment type="caution">
    <text evidence="3">The sequence shown here is derived from an EMBL/GenBank/DDBJ whole genome shotgun (WGS) entry which is preliminary data.</text>
</comment>
<proteinExistence type="predicted"/>
<evidence type="ECO:0000313" key="4">
    <source>
        <dbReference type="Proteomes" id="UP000237631"/>
    </source>
</evidence>
<sequence>MPLESDLKLDQSKFHPLAISQQTHDYNANLMKIGNSGPKWYEVGAEKYRQMRWNGETTMPRPTVLPEGENIELASRDAGRNIPCRVFKPAEGKKPNGVFYHIHGGGWVLQSEQFQDLMLKRYSDEADLVVVSAGYRLAPEHPYPAGNEDCFDIGEYLVDHAEEKFGAELKFVGGDSAGAHLSVLTAMKLLETRKGWKGFKGYFEAYLPGKSKDDRRDPWISPLYAKLNEYKLPSALFTCGTSDLLLDDSVMMSTKWAMSGAESILKIYPGAPHGFSFFPVGGTERTDECLKDIGMYMRERL</sequence>
<dbReference type="AlphaFoldDB" id="A0A2S6C9N6"/>
<dbReference type="PANTHER" id="PTHR48081">
    <property type="entry name" value="AB HYDROLASE SUPERFAMILY PROTEIN C4A8.06C"/>
    <property type="match status" value="1"/>
</dbReference>
<dbReference type="Pfam" id="PF07859">
    <property type="entry name" value="Abhydrolase_3"/>
    <property type="match status" value="2"/>
</dbReference>
<reference evidence="4" key="1">
    <citation type="journal article" date="2017" name="bioRxiv">
        <title>Conservation of a gene cluster reveals novel cercosporin biosynthetic mechanisms and extends production to the genus Colletotrichum.</title>
        <authorList>
            <person name="de Jonge R."/>
            <person name="Ebert M.K."/>
            <person name="Huitt-Roehl C.R."/>
            <person name="Pal P."/>
            <person name="Suttle J.C."/>
            <person name="Spanner R.E."/>
            <person name="Neubauer J.D."/>
            <person name="Jurick W.M.II."/>
            <person name="Stott K.A."/>
            <person name="Secor G.A."/>
            <person name="Thomma B.P.H.J."/>
            <person name="Van de Peer Y."/>
            <person name="Townsend C.A."/>
            <person name="Bolton M.D."/>
        </authorList>
    </citation>
    <scope>NUCLEOTIDE SEQUENCE [LARGE SCALE GENOMIC DNA]</scope>
    <source>
        <strain evidence="4">CBS538.71</strain>
    </source>
</reference>
<dbReference type="Proteomes" id="UP000237631">
    <property type="component" value="Unassembled WGS sequence"/>
</dbReference>
<dbReference type="SUPFAM" id="SSF53474">
    <property type="entry name" value="alpha/beta-Hydrolases"/>
    <property type="match status" value="1"/>
</dbReference>
<dbReference type="EMBL" id="PNEN01000519">
    <property type="protein sequence ID" value="PPJ56438.1"/>
    <property type="molecule type" value="Genomic_DNA"/>
</dbReference>
<dbReference type="Gene3D" id="3.40.50.1820">
    <property type="entry name" value="alpha/beta hydrolase"/>
    <property type="match status" value="1"/>
</dbReference>
<evidence type="ECO:0000313" key="3">
    <source>
        <dbReference type="EMBL" id="PPJ56438.1"/>
    </source>
</evidence>
<accession>A0A2S6C9N6</accession>
<dbReference type="InterPro" id="IPR029058">
    <property type="entry name" value="AB_hydrolase_fold"/>
</dbReference>
<feature type="domain" description="Alpha/beta hydrolase fold-3" evidence="2">
    <location>
        <begin position="200"/>
        <end position="275"/>
    </location>
</feature>
<name>A0A2S6C9N6_9PEZI</name>